<feature type="region of interest" description="Disordered" evidence="1">
    <location>
        <begin position="1"/>
        <end position="20"/>
    </location>
</feature>
<dbReference type="AlphaFoldDB" id="A0A5N6L166"/>
<dbReference type="Proteomes" id="UP000327013">
    <property type="component" value="Unassembled WGS sequence"/>
</dbReference>
<evidence type="ECO:0000256" key="1">
    <source>
        <dbReference type="SAM" id="MobiDB-lite"/>
    </source>
</evidence>
<comment type="caution">
    <text evidence="2">The sequence shown here is derived from an EMBL/GenBank/DDBJ whole genome shotgun (WGS) entry which is preliminary data.</text>
</comment>
<evidence type="ECO:0000313" key="3">
    <source>
        <dbReference type="Proteomes" id="UP000327013"/>
    </source>
</evidence>
<protein>
    <submittedName>
        <fullName evidence="2">Uncharacterized protein</fullName>
    </submittedName>
</protein>
<name>A0A5N6L166_9ROSI</name>
<reference evidence="2 3" key="1">
    <citation type="submission" date="2019-06" db="EMBL/GenBank/DDBJ databases">
        <title>A chromosomal-level reference genome of Carpinus fangiana (Coryloideae, Betulaceae).</title>
        <authorList>
            <person name="Yang X."/>
            <person name="Wang Z."/>
            <person name="Zhang L."/>
            <person name="Hao G."/>
            <person name="Liu J."/>
            <person name="Yang Y."/>
        </authorList>
    </citation>
    <scope>NUCLEOTIDE SEQUENCE [LARGE SCALE GENOMIC DNA]</scope>
    <source>
        <strain evidence="2">Cfa_2016G</strain>
        <tissue evidence="2">Leaf</tissue>
    </source>
</reference>
<keyword evidence="3" id="KW-1185">Reference proteome</keyword>
<evidence type="ECO:0000313" key="2">
    <source>
        <dbReference type="EMBL" id="KAB8513945.1"/>
    </source>
</evidence>
<accession>A0A5N6L166</accession>
<gene>
    <name evidence="2" type="ORF">FH972_025411</name>
</gene>
<sequence length="105" mass="11610">MNVKPPQPLPPTSSSSSNSNSFPLTHTLYLHWASPPPSSSTAITTTSKSWRSFLVHTATNHTSPTDLSLTANSLDQTLLTLLCQRKIEDTWIATKEQWVVGNEEF</sequence>
<dbReference type="EMBL" id="VIBQ01000053">
    <property type="protein sequence ID" value="KAB8513945.1"/>
    <property type="molecule type" value="Genomic_DNA"/>
</dbReference>
<proteinExistence type="predicted"/>
<organism evidence="2 3">
    <name type="scientific">Carpinus fangiana</name>
    <dbReference type="NCBI Taxonomy" id="176857"/>
    <lineage>
        <taxon>Eukaryota</taxon>
        <taxon>Viridiplantae</taxon>
        <taxon>Streptophyta</taxon>
        <taxon>Embryophyta</taxon>
        <taxon>Tracheophyta</taxon>
        <taxon>Spermatophyta</taxon>
        <taxon>Magnoliopsida</taxon>
        <taxon>eudicotyledons</taxon>
        <taxon>Gunneridae</taxon>
        <taxon>Pentapetalae</taxon>
        <taxon>rosids</taxon>
        <taxon>fabids</taxon>
        <taxon>Fagales</taxon>
        <taxon>Betulaceae</taxon>
        <taxon>Carpinus</taxon>
    </lineage>
</organism>
<feature type="compositionally biased region" description="Pro residues" evidence="1">
    <location>
        <begin position="1"/>
        <end position="11"/>
    </location>
</feature>